<reference evidence="2 3" key="1">
    <citation type="journal article" date="2022" name="IScience">
        <title>An ultrasensitive nanofiber-based assay for enzymatic hydrolysis and deep-sea microbial degradation of cellulose.</title>
        <authorList>
            <person name="Tsudome M."/>
            <person name="Tachioka M."/>
            <person name="Miyazaki M."/>
            <person name="Uchimura K."/>
            <person name="Tsuda M."/>
            <person name="Takaki Y."/>
            <person name="Deguchi S."/>
        </authorList>
    </citation>
    <scope>NUCLEOTIDE SEQUENCE [LARGE SCALE GENOMIC DNA]</scope>
    <source>
        <strain evidence="2 3">GE09</strain>
    </source>
</reference>
<gene>
    <name evidence="2" type="ORF">MARGE09_P3831</name>
</gene>
<dbReference type="EMBL" id="AP023086">
    <property type="protein sequence ID" value="BCD99629.1"/>
    <property type="molecule type" value="Genomic_DNA"/>
</dbReference>
<dbReference type="Proteomes" id="UP001320119">
    <property type="component" value="Chromosome"/>
</dbReference>
<organism evidence="2 3">
    <name type="scientific">Marinagarivorans cellulosilyticus</name>
    <dbReference type="NCBI Taxonomy" id="2721545"/>
    <lineage>
        <taxon>Bacteria</taxon>
        <taxon>Pseudomonadati</taxon>
        <taxon>Pseudomonadota</taxon>
        <taxon>Gammaproteobacteria</taxon>
        <taxon>Cellvibrionales</taxon>
        <taxon>Cellvibrionaceae</taxon>
        <taxon>Marinagarivorans</taxon>
    </lineage>
</organism>
<dbReference type="Pfam" id="PF12796">
    <property type="entry name" value="Ank_2"/>
    <property type="match status" value="1"/>
</dbReference>
<dbReference type="PANTHER" id="PTHR44207">
    <property type="entry name" value="SURFACE ANTIGEN BSPA-LIKE-RELATED"/>
    <property type="match status" value="1"/>
</dbReference>
<dbReference type="SMART" id="SM00248">
    <property type="entry name" value="ANK"/>
    <property type="match status" value="3"/>
</dbReference>
<feature type="chain" id="PRO_5042893012" description="Ankyrin repeat domain-containing protein" evidence="1">
    <location>
        <begin position="20"/>
        <end position="189"/>
    </location>
</feature>
<sequence length="189" mass="20448">MLRILIAALSITGSSYAAAQCQYSELISAIQAHDLPFVTQYIEKKCDVKPPTESALSSLDLALILNNTEIFKALVAADATLVASHGANALAAACNVNVKNKEAIELLVKAGVNINTMSANGFSCLYNAAVVPDIHFFNYLLTLGANPNAKVVPDPVYKIDHLISVKDFIQRRLESYQDLTIAIEKQKVL</sequence>
<dbReference type="RefSeq" id="WP_236984896.1">
    <property type="nucleotide sequence ID" value="NZ_AP023086.1"/>
</dbReference>
<protein>
    <recommendedName>
        <fullName evidence="4">Ankyrin repeat domain-containing protein</fullName>
    </recommendedName>
</protein>
<evidence type="ECO:0000313" key="2">
    <source>
        <dbReference type="EMBL" id="BCD99629.1"/>
    </source>
</evidence>
<dbReference type="InterPro" id="IPR036770">
    <property type="entry name" value="Ankyrin_rpt-contain_sf"/>
</dbReference>
<dbReference type="KEGG" id="marq:MARGE09_P3831"/>
<keyword evidence="3" id="KW-1185">Reference proteome</keyword>
<feature type="signal peptide" evidence="1">
    <location>
        <begin position="1"/>
        <end position="19"/>
    </location>
</feature>
<dbReference type="AlphaFoldDB" id="A0AAN1WL80"/>
<evidence type="ECO:0000313" key="3">
    <source>
        <dbReference type="Proteomes" id="UP001320119"/>
    </source>
</evidence>
<dbReference type="PANTHER" id="PTHR44207:SF1">
    <property type="entry name" value="SURFACE ANTIGEN BSPA-LIKE"/>
    <property type="match status" value="1"/>
</dbReference>
<dbReference type="SUPFAM" id="SSF48403">
    <property type="entry name" value="Ankyrin repeat"/>
    <property type="match status" value="1"/>
</dbReference>
<accession>A0AAN1WL80</accession>
<dbReference type="Gene3D" id="1.25.40.20">
    <property type="entry name" value="Ankyrin repeat-containing domain"/>
    <property type="match status" value="1"/>
</dbReference>
<evidence type="ECO:0008006" key="4">
    <source>
        <dbReference type="Google" id="ProtNLM"/>
    </source>
</evidence>
<proteinExistence type="predicted"/>
<name>A0AAN1WL80_9GAMM</name>
<keyword evidence="1" id="KW-0732">Signal</keyword>
<dbReference type="InterPro" id="IPR002110">
    <property type="entry name" value="Ankyrin_rpt"/>
</dbReference>
<evidence type="ECO:0000256" key="1">
    <source>
        <dbReference type="SAM" id="SignalP"/>
    </source>
</evidence>